<sequence>MRSVTSTPLQTDSSHFHPTPTPGPPYVFYQECLHFLSRRACICTLAELFLLYTSLISPFIQPAILNLVRISPIDRPGYVFPRRRRPARVFE</sequence>
<dbReference type="EMBL" id="GBXM01101733">
    <property type="protein sequence ID" value="JAH06844.1"/>
    <property type="molecule type" value="Transcribed_RNA"/>
</dbReference>
<reference evidence="1" key="1">
    <citation type="submission" date="2014-11" db="EMBL/GenBank/DDBJ databases">
        <authorList>
            <person name="Amaro Gonzalez C."/>
        </authorList>
    </citation>
    <scope>NUCLEOTIDE SEQUENCE</scope>
</reference>
<name>A0A0E9PQT1_ANGAN</name>
<proteinExistence type="predicted"/>
<accession>A0A0E9PQT1</accession>
<protein>
    <submittedName>
        <fullName evidence="1">Uncharacterized protein</fullName>
    </submittedName>
</protein>
<reference evidence="1" key="2">
    <citation type="journal article" date="2015" name="Fish Shellfish Immunol.">
        <title>Early steps in the European eel (Anguilla anguilla)-Vibrio vulnificus interaction in the gills: Role of the RtxA13 toxin.</title>
        <authorList>
            <person name="Callol A."/>
            <person name="Pajuelo D."/>
            <person name="Ebbesson L."/>
            <person name="Teles M."/>
            <person name="MacKenzie S."/>
            <person name="Amaro C."/>
        </authorList>
    </citation>
    <scope>NUCLEOTIDE SEQUENCE</scope>
</reference>
<evidence type="ECO:0000313" key="1">
    <source>
        <dbReference type="EMBL" id="JAH06844.1"/>
    </source>
</evidence>
<organism evidence="1">
    <name type="scientific">Anguilla anguilla</name>
    <name type="common">European freshwater eel</name>
    <name type="synonym">Muraena anguilla</name>
    <dbReference type="NCBI Taxonomy" id="7936"/>
    <lineage>
        <taxon>Eukaryota</taxon>
        <taxon>Metazoa</taxon>
        <taxon>Chordata</taxon>
        <taxon>Craniata</taxon>
        <taxon>Vertebrata</taxon>
        <taxon>Euteleostomi</taxon>
        <taxon>Actinopterygii</taxon>
        <taxon>Neopterygii</taxon>
        <taxon>Teleostei</taxon>
        <taxon>Anguilliformes</taxon>
        <taxon>Anguillidae</taxon>
        <taxon>Anguilla</taxon>
    </lineage>
</organism>
<dbReference type="AlphaFoldDB" id="A0A0E9PQT1"/>